<dbReference type="EMBL" id="LWDD02003621">
    <property type="protein sequence ID" value="KAE8236718.1"/>
    <property type="molecule type" value="Genomic_DNA"/>
</dbReference>
<dbReference type="InterPro" id="IPR036388">
    <property type="entry name" value="WH-like_DNA-bd_sf"/>
</dbReference>
<dbReference type="CDD" id="cd00090">
    <property type="entry name" value="HTH_ARSR"/>
    <property type="match status" value="1"/>
</dbReference>
<proteinExistence type="predicted"/>
<dbReference type="Proteomes" id="UP000077671">
    <property type="component" value="Unassembled WGS sequence"/>
</dbReference>
<organism evidence="2 3">
    <name type="scientific">Tilletia caries</name>
    <name type="common">wheat bunt fungus</name>
    <dbReference type="NCBI Taxonomy" id="13290"/>
    <lineage>
        <taxon>Eukaryota</taxon>
        <taxon>Fungi</taxon>
        <taxon>Dikarya</taxon>
        <taxon>Basidiomycota</taxon>
        <taxon>Ustilaginomycotina</taxon>
        <taxon>Exobasidiomycetes</taxon>
        <taxon>Tilletiales</taxon>
        <taxon>Tilletiaceae</taxon>
        <taxon>Tilletia</taxon>
    </lineage>
</organism>
<dbReference type="Gene3D" id="1.10.10.10">
    <property type="entry name" value="Winged helix-like DNA-binding domain superfamily/Winged helix DNA-binding domain"/>
    <property type="match status" value="1"/>
</dbReference>
<protein>
    <submittedName>
        <fullName evidence="2">Uncharacterized protein</fullName>
    </submittedName>
</protein>
<evidence type="ECO:0000313" key="3">
    <source>
        <dbReference type="Proteomes" id="UP000077671"/>
    </source>
</evidence>
<name>A0A8T8SBN0_9BASI</name>
<dbReference type="InterPro" id="IPR011991">
    <property type="entry name" value="ArsR-like_HTH"/>
</dbReference>
<dbReference type="SUPFAM" id="SSF46785">
    <property type="entry name" value="Winged helix' DNA-binding domain"/>
    <property type="match status" value="1"/>
</dbReference>
<comment type="caution">
    <text evidence="2">The sequence shown here is derived from an EMBL/GenBank/DDBJ whole genome shotgun (WGS) entry which is preliminary data.</text>
</comment>
<dbReference type="InterPro" id="IPR036390">
    <property type="entry name" value="WH_DNA-bd_sf"/>
</dbReference>
<reference evidence="2" key="2">
    <citation type="journal article" date="2019" name="IMA Fungus">
        <title>Genome sequencing and comparison of five Tilletia species to identify candidate genes for the detection of regulated species infecting wheat.</title>
        <authorList>
            <person name="Nguyen H.D.T."/>
            <person name="Sultana T."/>
            <person name="Kesanakurti P."/>
            <person name="Hambleton S."/>
        </authorList>
    </citation>
    <scope>NUCLEOTIDE SEQUENCE</scope>
    <source>
        <strain evidence="2">DAOMC 238032</strain>
    </source>
</reference>
<reference evidence="2" key="1">
    <citation type="submission" date="2016-04" db="EMBL/GenBank/DDBJ databases">
        <authorList>
            <person name="Nguyen H.D."/>
            <person name="Kesanakurti P."/>
            <person name="Cullis J."/>
            <person name="Levesque C.A."/>
            <person name="Hambleton S."/>
        </authorList>
    </citation>
    <scope>NUCLEOTIDE SEQUENCE</scope>
    <source>
        <strain evidence="2">DAOMC 238032</strain>
    </source>
</reference>
<accession>A0A8T8SBN0</accession>
<gene>
    <name evidence="2" type="ORF">A4X03_0g9349</name>
</gene>
<feature type="region of interest" description="Disordered" evidence="1">
    <location>
        <begin position="76"/>
        <end position="96"/>
    </location>
</feature>
<dbReference type="Pfam" id="PF13412">
    <property type="entry name" value="HTH_24"/>
    <property type="match status" value="1"/>
</dbReference>
<evidence type="ECO:0000256" key="1">
    <source>
        <dbReference type="SAM" id="MobiDB-lite"/>
    </source>
</evidence>
<sequence>MPSKNSIAEAMNIDPSTVRRRIQRMEKGGLIKREERRVSKVGSKTNIYHLDGLIEELKPFAADMVKKKQERMAEQAARYGRRGRPKLALVTSDDDE</sequence>
<dbReference type="AlphaFoldDB" id="A0A8T8SBN0"/>
<evidence type="ECO:0000313" key="2">
    <source>
        <dbReference type="EMBL" id="KAE8236718.1"/>
    </source>
</evidence>